<accession>A0A448X8G4</accession>
<feature type="region of interest" description="Disordered" evidence="1">
    <location>
        <begin position="221"/>
        <end position="260"/>
    </location>
</feature>
<evidence type="ECO:0000256" key="1">
    <source>
        <dbReference type="SAM" id="MobiDB-lite"/>
    </source>
</evidence>
<organism evidence="2 3">
    <name type="scientific">Protopolystoma xenopodis</name>
    <dbReference type="NCBI Taxonomy" id="117903"/>
    <lineage>
        <taxon>Eukaryota</taxon>
        <taxon>Metazoa</taxon>
        <taxon>Spiralia</taxon>
        <taxon>Lophotrochozoa</taxon>
        <taxon>Platyhelminthes</taxon>
        <taxon>Monogenea</taxon>
        <taxon>Polyopisthocotylea</taxon>
        <taxon>Polystomatidea</taxon>
        <taxon>Polystomatidae</taxon>
        <taxon>Protopolystoma</taxon>
    </lineage>
</organism>
<gene>
    <name evidence="2" type="ORF">PXEA_LOCUS24228</name>
</gene>
<evidence type="ECO:0000313" key="2">
    <source>
        <dbReference type="EMBL" id="VEL30788.1"/>
    </source>
</evidence>
<dbReference type="EMBL" id="CAAALY010115573">
    <property type="protein sequence ID" value="VEL30788.1"/>
    <property type="molecule type" value="Genomic_DNA"/>
</dbReference>
<feature type="non-terminal residue" evidence="2">
    <location>
        <position position="260"/>
    </location>
</feature>
<dbReference type="Proteomes" id="UP000784294">
    <property type="component" value="Unassembled WGS sequence"/>
</dbReference>
<evidence type="ECO:0000313" key="3">
    <source>
        <dbReference type="Proteomes" id="UP000784294"/>
    </source>
</evidence>
<comment type="caution">
    <text evidence="2">The sequence shown here is derived from an EMBL/GenBank/DDBJ whole genome shotgun (WGS) entry which is preliminary data.</text>
</comment>
<feature type="region of interest" description="Disordered" evidence="1">
    <location>
        <begin position="42"/>
        <end position="63"/>
    </location>
</feature>
<dbReference type="AlphaFoldDB" id="A0A448X8G4"/>
<keyword evidence="3" id="KW-1185">Reference proteome</keyword>
<name>A0A448X8G4_9PLAT</name>
<feature type="region of interest" description="Disordered" evidence="1">
    <location>
        <begin position="173"/>
        <end position="198"/>
    </location>
</feature>
<protein>
    <submittedName>
        <fullName evidence="2">Uncharacterized protein</fullName>
    </submittedName>
</protein>
<reference evidence="2" key="1">
    <citation type="submission" date="2018-11" db="EMBL/GenBank/DDBJ databases">
        <authorList>
            <consortium name="Pathogen Informatics"/>
        </authorList>
    </citation>
    <scope>NUCLEOTIDE SEQUENCE</scope>
</reference>
<proteinExistence type="predicted"/>
<sequence>MTASSASDHEWIKRWENSQFGDALDPIDPSILDDVTVCFSSASSELPEPPSPGSASLLTGTHASGTSDDAVTLDCNGKDPCLIGSLGGSDPTSDAFSTLSSASPSLSTESYSATSLQCAKNPVPQTPSTHRPRLSVCITLSPPELPRSEHVGACRALARRMTYSPPSMLASLDPTSRSLSGIPEPTSPHSNRDSHLHLPHLWQPPLKSVLTLRERDVEAIEHDLDNPNTSVDDEEVHNVDECMPSDSPNQALEKNSPVAP</sequence>